<dbReference type="RefSeq" id="WP_222503284.1">
    <property type="nucleotide sequence ID" value="NZ_JAHVJA010000003.1"/>
</dbReference>
<keyword evidence="1" id="KW-0732">Signal</keyword>
<name>A0ABS7NHR0_9RHOB</name>
<evidence type="ECO:0000313" key="3">
    <source>
        <dbReference type="Proteomes" id="UP000766629"/>
    </source>
</evidence>
<feature type="signal peptide" evidence="1">
    <location>
        <begin position="1"/>
        <end position="23"/>
    </location>
</feature>
<gene>
    <name evidence="2" type="ORF">KUV26_09455</name>
</gene>
<evidence type="ECO:0000313" key="2">
    <source>
        <dbReference type="EMBL" id="MBY6139656.1"/>
    </source>
</evidence>
<keyword evidence="2" id="KW-0449">Lipoprotein</keyword>
<sequence>MKTAKFLGLLAAGSLFLSGCVSPEVVTTNNVDDSSLTCEEIKTQMGQLDEIRAEARKGKTASGANVAAVILFWPAVIGNYANANEALEAANKRHEVLVGLAKKKRCKF</sequence>
<keyword evidence="3" id="KW-1185">Reference proteome</keyword>
<reference evidence="2 3" key="1">
    <citation type="submission" date="2021-06" db="EMBL/GenBank/DDBJ databases">
        <title>50 bacteria genomes isolated from Dapeng, Shenzhen, China.</title>
        <authorList>
            <person name="Zheng W."/>
            <person name="Yu S."/>
            <person name="Huang Y."/>
        </authorList>
    </citation>
    <scope>NUCLEOTIDE SEQUENCE [LARGE SCALE GENOMIC DNA]</scope>
    <source>
        <strain evidence="2 3">DP1N14-2</strain>
    </source>
</reference>
<dbReference type="Proteomes" id="UP000766629">
    <property type="component" value="Unassembled WGS sequence"/>
</dbReference>
<feature type="chain" id="PRO_5045246966" evidence="1">
    <location>
        <begin position="24"/>
        <end position="108"/>
    </location>
</feature>
<protein>
    <submittedName>
        <fullName evidence="2">YgdI/YgdR family lipoprotein</fullName>
    </submittedName>
</protein>
<accession>A0ABS7NHR0</accession>
<dbReference type="PROSITE" id="PS51257">
    <property type="entry name" value="PROKAR_LIPOPROTEIN"/>
    <property type="match status" value="1"/>
</dbReference>
<comment type="caution">
    <text evidence="2">The sequence shown here is derived from an EMBL/GenBank/DDBJ whole genome shotgun (WGS) entry which is preliminary data.</text>
</comment>
<evidence type="ECO:0000256" key="1">
    <source>
        <dbReference type="SAM" id="SignalP"/>
    </source>
</evidence>
<organism evidence="2 3">
    <name type="scientific">Leisingera daeponensis</name>
    <dbReference type="NCBI Taxonomy" id="405746"/>
    <lineage>
        <taxon>Bacteria</taxon>
        <taxon>Pseudomonadati</taxon>
        <taxon>Pseudomonadota</taxon>
        <taxon>Alphaproteobacteria</taxon>
        <taxon>Rhodobacterales</taxon>
        <taxon>Roseobacteraceae</taxon>
        <taxon>Leisingera</taxon>
    </lineage>
</organism>
<proteinExistence type="predicted"/>
<dbReference type="EMBL" id="JAHVJA010000003">
    <property type="protein sequence ID" value="MBY6139656.1"/>
    <property type="molecule type" value="Genomic_DNA"/>
</dbReference>